<evidence type="ECO:0008006" key="6">
    <source>
        <dbReference type="Google" id="ProtNLM"/>
    </source>
</evidence>
<evidence type="ECO:0000256" key="3">
    <source>
        <dbReference type="ARBA" id="ARBA00022737"/>
    </source>
</evidence>
<dbReference type="EMBL" id="CALNXI010002785">
    <property type="protein sequence ID" value="CAH3190724.1"/>
    <property type="molecule type" value="Genomic_DNA"/>
</dbReference>
<accession>A0ABN8SGT7</accession>
<reference evidence="4 5" key="1">
    <citation type="submission" date="2022-05" db="EMBL/GenBank/DDBJ databases">
        <authorList>
            <consortium name="Genoscope - CEA"/>
            <person name="William W."/>
        </authorList>
    </citation>
    <scope>NUCLEOTIDE SEQUENCE [LARGE SCALE GENOMIC DNA]</scope>
</reference>
<dbReference type="InterPro" id="IPR032675">
    <property type="entry name" value="LRR_dom_sf"/>
</dbReference>
<dbReference type="InterPro" id="IPR009030">
    <property type="entry name" value="Growth_fac_rcpt_cys_sf"/>
</dbReference>
<dbReference type="Proteomes" id="UP001159427">
    <property type="component" value="Unassembled WGS sequence"/>
</dbReference>
<comment type="caution">
    <text evidence="4">The sequence shown here is derived from an EMBL/GenBank/DDBJ whole genome shotgun (WGS) entry which is preliminary data.</text>
</comment>
<dbReference type="PANTHER" id="PTHR24373">
    <property type="entry name" value="SLIT RELATED LEUCINE-RICH REPEAT NEURONAL PROTEIN"/>
    <property type="match status" value="1"/>
</dbReference>
<feature type="non-terminal residue" evidence="4">
    <location>
        <position position="1"/>
    </location>
</feature>
<evidence type="ECO:0000313" key="4">
    <source>
        <dbReference type="EMBL" id="CAH3190724.1"/>
    </source>
</evidence>
<sequence length="268" mass="29962">IFISFPNRYLRSNLIQDLPDGIFANLFALTLIDLSSNRIKNITRGVFFNNKLLTFILLNNNHLQSISDEAFEAQRQLGILVLSDNPIKTIGHRAFSIPDKPNEKVLIFMIRTHLKEVSLRVLSFHDFHNLTSVITMNDGKIGAMKVLDSFQQQRCTIYLGLGQDNSTSLDLGKYSGTNTVVRDSFRRAGFADATLGYYNLRPCPLGTFVNASRLKCVECPEGGFYSDTIAFVNDSCLRCPNGTFVPYSKAPGKSARECIACPQGRHIL</sequence>
<keyword evidence="1" id="KW-0433">Leucine-rich repeat</keyword>
<dbReference type="Gene3D" id="3.80.10.10">
    <property type="entry name" value="Ribonuclease Inhibitor"/>
    <property type="match status" value="1"/>
</dbReference>
<dbReference type="SUPFAM" id="SSF57184">
    <property type="entry name" value="Growth factor receptor domain"/>
    <property type="match status" value="1"/>
</dbReference>
<protein>
    <recommendedName>
        <fullName evidence="6">Tyrosine-protein kinase ephrin type A/B receptor-like domain-containing protein</fullName>
    </recommendedName>
</protein>
<gene>
    <name evidence="4" type="ORF">PEVE_00020762</name>
</gene>
<dbReference type="SMART" id="SM00369">
    <property type="entry name" value="LRR_TYP"/>
    <property type="match status" value="4"/>
</dbReference>
<dbReference type="InterPro" id="IPR003591">
    <property type="entry name" value="Leu-rich_rpt_typical-subtyp"/>
</dbReference>
<organism evidence="4 5">
    <name type="scientific">Porites evermanni</name>
    <dbReference type="NCBI Taxonomy" id="104178"/>
    <lineage>
        <taxon>Eukaryota</taxon>
        <taxon>Metazoa</taxon>
        <taxon>Cnidaria</taxon>
        <taxon>Anthozoa</taxon>
        <taxon>Hexacorallia</taxon>
        <taxon>Scleractinia</taxon>
        <taxon>Fungiina</taxon>
        <taxon>Poritidae</taxon>
        <taxon>Porites</taxon>
    </lineage>
</organism>
<dbReference type="InterPro" id="IPR001611">
    <property type="entry name" value="Leu-rich_rpt"/>
</dbReference>
<dbReference type="Pfam" id="PF13855">
    <property type="entry name" value="LRR_8"/>
    <property type="match status" value="1"/>
</dbReference>
<name>A0ABN8SGT7_9CNID</name>
<evidence type="ECO:0000256" key="1">
    <source>
        <dbReference type="ARBA" id="ARBA00022614"/>
    </source>
</evidence>
<dbReference type="SMART" id="SM01411">
    <property type="entry name" value="Ephrin_rec_like"/>
    <property type="match status" value="1"/>
</dbReference>
<keyword evidence="5" id="KW-1185">Reference proteome</keyword>
<proteinExistence type="predicted"/>
<evidence type="ECO:0000313" key="5">
    <source>
        <dbReference type="Proteomes" id="UP001159427"/>
    </source>
</evidence>
<keyword evidence="2" id="KW-0732">Signal</keyword>
<dbReference type="InterPro" id="IPR050328">
    <property type="entry name" value="Dev_Immune_Receptor"/>
</dbReference>
<evidence type="ECO:0000256" key="2">
    <source>
        <dbReference type="ARBA" id="ARBA00022729"/>
    </source>
</evidence>
<keyword evidence="3" id="KW-0677">Repeat</keyword>
<dbReference type="SUPFAM" id="SSF52058">
    <property type="entry name" value="L domain-like"/>
    <property type="match status" value="1"/>
</dbReference>
<dbReference type="PANTHER" id="PTHR24373:SF394">
    <property type="entry name" value="LEUCINE-RICH REPEAT-CONTAINING PROTEIN 3"/>
    <property type="match status" value="1"/>
</dbReference>